<organism evidence="1 2">
    <name type="scientific">Rhizobium phage Palo</name>
    <dbReference type="NCBI Taxonomy" id="2767573"/>
    <lineage>
        <taxon>Viruses</taxon>
        <taxon>Duplodnaviria</taxon>
        <taxon>Heunggongvirae</taxon>
        <taxon>Uroviricota</taxon>
        <taxon>Caudoviricetes</taxon>
        <taxon>Autographivirales</taxon>
        <taxon>Dunnvirinae</taxon>
        <taxon>Palovirus</taxon>
        <taxon>Palovirus palo</taxon>
    </lineage>
</organism>
<protein>
    <submittedName>
        <fullName evidence="1">Uncharacterized protein</fullName>
    </submittedName>
</protein>
<keyword evidence="2" id="KW-1185">Reference proteome</keyword>
<reference evidence="1 2" key="1">
    <citation type="submission" date="2020-07" db="EMBL/GenBank/DDBJ databases">
        <title>Complete genome sequence of Rhizobium phaseoli phage Palo.</title>
        <authorList>
            <person name="Nabhani A."/>
            <person name="Rushing L."/>
            <person name="Newkirk H."/>
            <person name="Gonzalez C."/>
            <person name="Young R."/>
            <person name="Liu M."/>
        </authorList>
    </citation>
    <scope>NUCLEOTIDE SEQUENCE [LARGE SCALE GENOMIC DNA]</scope>
</reference>
<dbReference type="EMBL" id="MT708544">
    <property type="protein sequence ID" value="QOE32097.1"/>
    <property type="molecule type" value="Genomic_DNA"/>
</dbReference>
<name>A0A7L8G4K3_9CAUD</name>
<accession>A0A7L8G4K3</accession>
<proteinExistence type="predicted"/>
<sequence length="93" mass="9123">MCDPITLIGLIGGAASLAGSLAAPKPAKAPKAVELPDTAAQAEAARTSGAIVRVGAGKDDQTTDQKTADKGAIPETRVFGRPVGGLGKSGLSI</sequence>
<gene>
    <name evidence="1" type="ORF">CPT_Palo_038</name>
</gene>
<dbReference type="Proteomes" id="UP000516590">
    <property type="component" value="Segment"/>
</dbReference>
<evidence type="ECO:0000313" key="2">
    <source>
        <dbReference type="Proteomes" id="UP000516590"/>
    </source>
</evidence>
<evidence type="ECO:0000313" key="1">
    <source>
        <dbReference type="EMBL" id="QOE32097.1"/>
    </source>
</evidence>